<dbReference type="EMBL" id="JBCNJP010000027">
    <property type="protein sequence ID" value="KAK9053275.1"/>
    <property type="molecule type" value="Genomic_DNA"/>
</dbReference>
<feature type="region of interest" description="Disordered" evidence="1">
    <location>
        <begin position="136"/>
        <end position="171"/>
    </location>
</feature>
<name>A0AAP0CBG1_9ASTR</name>
<comment type="caution">
    <text evidence="3">The sequence shown here is derived from an EMBL/GenBank/DDBJ whole genome shotgun (WGS) entry which is preliminary data.</text>
</comment>
<evidence type="ECO:0000256" key="1">
    <source>
        <dbReference type="SAM" id="MobiDB-lite"/>
    </source>
</evidence>
<dbReference type="AlphaFoldDB" id="A0AAP0CBG1"/>
<accession>A0AAP0CBG1</accession>
<evidence type="ECO:0000313" key="4">
    <source>
        <dbReference type="Proteomes" id="UP001408789"/>
    </source>
</evidence>
<protein>
    <recommendedName>
        <fullName evidence="2">PB1-like domain-containing protein</fullName>
    </recommendedName>
</protein>
<reference evidence="3 4" key="1">
    <citation type="submission" date="2024-04" db="EMBL/GenBank/DDBJ databases">
        <title>The reference genome of an endangered Asteraceae, Deinandra increscens subsp. villosa, native to the Central Coast of California.</title>
        <authorList>
            <person name="Guilliams M."/>
            <person name="Hasenstab-Lehman K."/>
            <person name="Meyer R."/>
            <person name="Mcevoy S."/>
        </authorList>
    </citation>
    <scope>NUCLEOTIDE SEQUENCE [LARGE SCALE GENOMIC DNA]</scope>
    <source>
        <tissue evidence="3">Leaf</tissue>
    </source>
</reference>
<feature type="compositionally biased region" description="Basic and acidic residues" evidence="1">
    <location>
        <begin position="155"/>
        <end position="171"/>
    </location>
</feature>
<proteinExistence type="predicted"/>
<dbReference type="Pfam" id="PF26130">
    <property type="entry name" value="PB1-like"/>
    <property type="match status" value="1"/>
</dbReference>
<gene>
    <name evidence="3" type="ORF">SSX86_029908</name>
</gene>
<dbReference type="InterPro" id="IPR058594">
    <property type="entry name" value="PB1-like_dom_pln"/>
</dbReference>
<sequence length="356" mass="39581">MPSSPLICDALSQQDVEAFYVGFNNLFSIKLHHGGLFKGFPGCVYAKGSTDFVDLVDIDKFSVHEMDIIMGRLEYSKDEVRYYHYLVPNANLGDGIRPLGTVLRNDNLEGNIKDSDLNANVAKLVDVNADVNANVTGLGGNAGENSDLGEDSDHDDGNHVNDTEADTRDYRLLPKDNDGEYVEVFGTKEEVKLMIKEHVVNTKREIWVIKDDDGRVRAICKGISDDGGHNKKFDNVGTGSSISVKVRAVQEQFQRQYDKKSSLMKAFGAKTIAMEQIHGDFSSQYGKLRDYVEELMRANPGTTVKLQVESSIDPTSPERKFKKIYVCLGSLKQVFKEIGRELLGLDGAFLKRPFPG</sequence>
<feature type="domain" description="PB1-like" evidence="2">
    <location>
        <begin position="25"/>
        <end position="100"/>
    </location>
</feature>
<keyword evidence="4" id="KW-1185">Reference proteome</keyword>
<dbReference type="PANTHER" id="PTHR31973:SF190">
    <property type="entry name" value="MULE TRANSPOSASE DOMAIN-CONTAINING PROTEIN"/>
    <property type="match status" value="1"/>
</dbReference>
<dbReference type="Proteomes" id="UP001408789">
    <property type="component" value="Unassembled WGS sequence"/>
</dbReference>
<organism evidence="3 4">
    <name type="scientific">Deinandra increscens subsp. villosa</name>
    <dbReference type="NCBI Taxonomy" id="3103831"/>
    <lineage>
        <taxon>Eukaryota</taxon>
        <taxon>Viridiplantae</taxon>
        <taxon>Streptophyta</taxon>
        <taxon>Embryophyta</taxon>
        <taxon>Tracheophyta</taxon>
        <taxon>Spermatophyta</taxon>
        <taxon>Magnoliopsida</taxon>
        <taxon>eudicotyledons</taxon>
        <taxon>Gunneridae</taxon>
        <taxon>Pentapetalae</taxon>
        <taxon>asterids</taxon>
        <taxon>campanulids</taxon>
        <taxon>Asterales</taxon>
        <taxon>Asteraceae</taxon>
        <taxon>Asteroideae</taxon>
        <taxon>Heliantheae alliance</taxon>
        <taxon>Madieae</taxon>
        <taxon>Madiinae</taxon>
        <taxon>Deinandra</taxon>
    </lineage>
</organism>
<evidence type="ECO:0000313" key="3">
    <source>
        <dbReference type="EMBL" id="KAK9053275.1"/>
    </source>
</evidence>
<evidence type="ECO:0000259" key="2">
    <source>
        <dbReference type="Pfam" id="PF26130"/>
    </source>
</evidence>
<dbReference type="PANTHER" id="PTHR31973">
    <property type="entry name" value="POLYPROTEIN, PUTATIVE-RELATED"/>
    <property type="match status" value="1"/>
</dbReference>